<accession>A0AAU7DFI0</accession>
<dbReference type="NCBIfam" id="TIGR01509">
    <property type="entry name" value="HAD-SF-IA-v3"/>
    <property type="match status" value="1"/>
</dbReference>
<dbReference type="InterPro" id="IPR051806">
    <property type="entry name" value="HAD-like_SPP"/>
</dbReference>
<dbReference type="RefSeq" id="WP_348261363.1">
    <property type="nucleotide sequence ID" value="NZ_CP121196.1"/>
</dbReference>
<dbReference type="InterPro" id="IPR023214">
    <property type="entry name" value="HAD_sf"/>
</dbReference>
<dbReference type="SFLD" id="SFLDS00003">
    <property type="entry name" value="Haloacid_Dehalogenase"/>
    <property type="match status" value="1"/>
</dbReference>
<dbReference type="SFLD" id="SFLDG01129">
    <property type="entry name" value="C1.5:_HAD__Beta-PGM__Phosphata"/>
    <property type="match status" value="1"/>
</dbReference>
<dbReference type="GO" id="GO:0050308">
    <property type="term" value="F:sugar-phosphatase activity"/>
    <property type="evidence" value="ECO:0007669"/>
    <property type="project" value="TreeGrafter"/>
</dbReference>
<evidence type="ECO:0000313" key="1">
    <source>
        <dbReference type="EMBL" id="XBH16136.1"/>
    </source>
</evidence>
<dbReference type="EMBL" id="CP121196">
    <property type="protein sequence ID" value="XBH16136.1"/>
    <property type="molecule type" value="Genomic_DNA"/>
</dbReference>
<reference evidence="1" key="1">
    <citation type="submission" date="2023-03" db="EMBL/GenBank/DDBJ databases">
        <title>Edaphobacter sp.</title>
        <authorList>
            <person name="Huber K.J."/>
            <person name="Papendorf J."/>
            <person name="Pilke C."/>
            <person name="Bunk B."/>
            <person name="Sproeer C."/>
            <person name="Pester M."/>
        </authorList>
    </citation>
    <scope>NUCLEOTIDE SEQUENCE</scope>
    <source>
        <strain evidence="1">DSM 110680</strain>
    </source>
</reference>
<name>A0AAU7DFI0_9BACT</name>
<dbReference type="InterPro" id="IPR036412">
    <property type="entry name" value="HAD-like_sf"/>
</dbReference>
<dbReference type="AlphaFoldDB" id="A0AAU7DFI0"/>
<dbReference type="InterPro" id="IPR006439">
    <property type="entry name" value="HAD-SF_hydro_IA"/>
</dbReference>
<dbReference type="PANTHER" id="PTHR43481">
    <property type="entry name" value="FRUCTOSE-1-PHOSPHATE PHOSPHATASE"/>
    <property type="match status" value="1"/>
</dbReference>
<dbReference type="PANTHER" id="PTHR43481:SF4">
    <property type="entry name" value="GLYCEROL-1-PHOSPHATE PHOSPHOHYDROLASE 1-RELATED"/>
    <property type="match status" value="1"/>
</dbReference>
<dbReference type="CDD" id="cd07505">
    <property type="entry name" value="HAD_BPGM-like"/>
    <property type="match status" value="1"/>
</dbReference>
<dbReference type="SFLD" id="SFLDG01135">
    <property type="entry name" value="C1.5.6:_HAD__Beta-PGM__Phospha"/>
    <property type="match status" value="1"/>
</dbReference>
<sequence length="206" mass="22216">MRLKLPTGEFHAYLFDCDGTIADSMPLHYKAWKKALAEYGGSYDEDLFYAWGGKPVRKIIADLNDMQGLNMPVDALAARKESFYHAQLPELKGIPEVLEHIEAMHGHIPFAVVSGSRRASVVGSLTALHLLDKFDVLVCAEDYAHGKPAPDGFLLAASKLGVAPEHCLVFEDTDLGIQAATAAGMQSVLVAQPVRENLGTGAIAEA</sequence>
<dbReference type="Pfam" id="PF13419">
    <property type="entry name" value="HAD_2"/>
    <property type="match status" value="1"/>
</dbReference>
<dbReference type="Gene3D" id="1.10.150.240">
    <property type="entry name" value="Putative phosphatase, domain 2"/>
    <property type="match status" value="1"/>
</dbReference>
<dbReference type="Gene3D" id="3.40.50.1000">
    <property type="entry name" value="HAD superfamily/HAD-like"/>
    <property type="match status" value="1"/>
</dbReference>
<proteinExistence type="predicted"/>
<organism evidence="1">
    <name type="scientific">Telmatobacter sp. DSM 110680</name>
    <dbReference type="NCBI Taxonomy" id="3036704"/>
    <lineage>
        <taxon>Bacteria</taxon>
        <taxon>Pseudomonadati</taxon>
        <taxon>Acidobacteriota</taxon>
        <taxon>Terriglobia</taxon>
        <taxon>Terriglobales</taxon>
        <taxon>Acidobacteriaceae</taxon>
        <taxon>Telmatobacter</taxon>
    </lineage>
</organism>
<dbReference type="InterPro" id="IPR023198">
    <property type="entry name" value="PGP-like_dom2"/>
</dbReference>
<dbReference type="InterPro" id="IPR041492">
    <property type="entry name" value="HAD_2"/>
</dbReference>
<protein>
    <submittedName>
        <fullName evidence="1">HAD family phosphatase</fullName>
    </submittedName>
</protein>
<dbReference type="SUPFAM" id="SSF56784">
    <property type="entry name" value="HAD-like"/>
    <property type="match status" value="1"/>
</dbReference>
<gene>
    <name evidence="1" type="ORF">P8935_16355</name>
</gene>